<dbReference type="GeneID" id="110772431"/>
<proteinExistence type="predicted"/>
<dbReference type="RefSeq" id="XP_021832557.1">
    <property type="nucleotide sequence ID" value="XM_021976865.1"/>
</dbReference>
<feature type="compositionally biased region" description="Low complexity" evidence="1">
    <location>
        <begin position="134"/>
        <end position="146"/>
    </location>
</feature>
<accession>A0A6P5TZF3</accession>
<evidence type="ECO:0000313" key="3">
    <source>
        <dbReference type="RefSeq" id="XP_021832557.1"/>
    </source>
</evidence>
<evidence type="ECO:0000313" key="2">
    <source>
        <dbReference type="Proteomes" id="UP000515124"/>
    </source>
</evidence>
<protein>
    <submittedName>
        <fullName evidence="3">Extensin-like</fullName>
    </submittedName>
</protein>
<gene>
    <name evidence="3" type="primary">LOC110772431</name>
</gene>
<keyword evidence="2" id="KW-1185">Reference proteome</keyword>
<evidence type="ECO:0000256" key="1">
    <source>
        <dbReference type="SAM" id="MobiDB-lite"/>
    </source>
</evidence>
<reference evidence="3" key="1">
    <citation type="submission" date="2025-08" db="UniProtKB">
        <authorList>
            <consortium name="RefSeq"/>
        </authorList>
    </citation>
    <scope>IDENTIFICATION</scope>
</reference>
<name>A0A6P5TZF3_PRUAV</name>
<feature type="region of interest" description="Disordered" evidence="1">
    <location>
        <begin position="127"/>
        <end position="246"/>
    </location>
</feature>
<dbReference type="Proteomes" id="UP000515124">
    <property type="component" value="Unplaced"/>
</dbReference>
<organism evidence="2 3">
    <name type="scientific">Prunus avium</name>
    <name type="common">Cherry</name>
    <name type="synonym">Cerasus avium</name>
    <dbReference type="NCBI Taxonomy" id="42229"/>
    <lineage>
        <taxon>Eukaryota</taxon>
        <taxon>Viridiplantae</taxon>
        <taxon>Streptophyta</taxon>
        <taxon>Embryophyta</taxon>
        <taxon>Tracheophyta</taxon>
        <taxon>Spermatophyta</taxon>
        <taxon>Magnoliopsida</taxon>
        <taxon>eudicotyledons</taxon>
        <taxon>Gunneridae</taxon>
        <taxon>Pentapetalae</taxon>
        <taxon>rosids</taxon>
        <taxon>fabids</taxon>
        <taxon>Rosales</taxon>
        <taxon>Rosaceae</taxon>
        <taxon>Amygdaloideae</taxon>
        <taxon>Amygdaleae</taxon>
        <taxon>Prunus</taxon>
    </lineage>
</organism>
<dbReference type="AlphaFoldDB" id="A0A6P5TZF3"/>
<sequence>MAGPAAPLQNPYPYTGPHNDYMANGDSMNITHTGTLPLTLGSSHFRFPHVYRLPSLQKKLLSVAQFSKDHHGPCEDGLYPVPPASVSSSTPPVALAVLHSTTWQHLSSPVQPSPSWVPVDIQPVSTPLQPMLPSPRSLPYSPSSAPTTLSNPIPPMPSSTLHGVSSAFAEPPSPLTSSPPSLDTFDPPSPPVAPPSPSLHLLPPPPPTQSLPPSQLVPPAIPRHSMTTRLRDGNTKPKHHSDGTVQYPLPKALLHQISNLEPTCFT</sequence>
<feature type="compositionally biased region" description="Pro residues" evidence="1">
    <location>
        <begin position="187"/>
        <end position="221"/>
    </location>
</feature>
<dbReference type="KEGG" id="pavi:110772431"/>